<dbReference type="Pfam" id="PF22486">
    <property type="entry name" value="MATH_2"/>
    <property type="match status" value="1"/>
</dbReference>
<dbReference type="PANTHER" id="PTHR26379">
    <property type="entry name" value="BTB/POZ AND MATH DOMAIN-CONTAINING PROTEIN 1"/>
    <property type="match status" value="1"/>
</dbReference>
<dbReference type="InterPro" id="IPR008974">
    <property type="entry name" value="TRAF-like"/>
</dbReference>
<keyword evidence="3" id="KW-1185">Reference proteome</keyword>
<sequence>MRDIAAHRHHVDAYATALRRRRAAIALGLVLRRQAIAWTKSLPAGERITSTSFTVGGRHWQIDYYPNGVDPSAGDESDSVALYLRLIDNTAVAYHQRHHKERVRAQYKFSLLDLAGNAAFELPVETGVFVSSPASGPNPGPMYGHAADPTQAVVGCGYAAFISREEMERRRDSLLAEDCLLVRSDVGVAEVAAVPNNPSAAARRVGGYDPWYDYSDYGGGEAYVLGGGAREGPPLDDKEFIRRCLGAKRARK</sequence>
<dbReference type="InterPro" id="IPR002083">
    <property type="entry name" value="MATH/TRAF_dom"/>
</dbReference>
<evidence type="ECO:0000259" key="1">
    <source>
        <dbReference type="PROSITE" id="PS50144"/>
    </source>
</evidence>
<dbReference type="PROSITE" id="PS50144">
    <property type="entry name" value="MATH"/>
    <property type="match status" value="1"/>
</dbReference>
<dbReference type="EMBL" id="JACEFO010002268">
    <property type="protein sequence ID" value="KAF8670019.1"/>
    <property type="molecule type" value="Genomic_DNA"/>
</dbReference>
<evidence type="ECO:0000313" key="3">
    <source>
        <dbReference type="Proteomes" id="UP000636709"/>
    </source>
</evidence>
<reference evidence="2" key="1">
    <citation type="submission" date="2020-07" db="EMBL/GenBank/DDBJ databases">
        <title>Genome sequence and genetic diversity analysis of an under-domesticated orphan crop, white fonio (Digitaria exilis).</title>
        <authorList>
            <person name="Bennetzen J.L."/>
            <person name="Chen S."/>
            <person name="Ma X."/>
            <person name="Wang X."/>
            <person name="Yssel A.E.J."/>
            <person name="Chaluvadi S.R."/>
            <person name="Johnson M."/>
            <person name="Gangashetty P."/>
            <person name="Hamidou F."/>
            <person name="Sanogo M.D."/>
            <person name="Zwaenepoel A."/>
            <person name="Wallace J."/>
            <person name="Van De Peer Y."/>
            <person name="Van Deynze A."/>
        </authorList>
    </citation>
    <scope>NUCLEOTIDE SEQUENCE</scope>
    <source>
        <tissue evidence="2">Leaves</tissue>
    </source>
</reference>
<organism evidence="2 3">
    <name type="scientific">Digitaria exilis</name>
    <dbReference type="NCBI Taxonomy" id="1010633"/>
    <lineage>
        <taxon>Eukaryota</taxon>
        <taxon>Viridiplantae</taxon>
        <taxon>Streptophyta</taxon>
        <taxon>Embryophyta</taxon>
        <taxon>Tracheophyta</taxon>
        <taxon>Spermatophyta</taxon>
        <taxon>Magnoliopsida</taxon>
        <taxon>Liliopsida</taxon>
        <taxon>Poales</taxon>
        <taxon>Poaceae</taxon>
        <taxon>PACMAD clade</taxon>
        <taxon>Panicoideae</taxon>
        <taxon>Panicodae</taxon>
        <taxon>Paniceae</taxon>
        <taxon>Anthephorinae</taxon>
        <taxon>Digitaria</taxon>
    </lineage>
</organism>
<dbReference type="Gene3D" id="2.60.210.10">
    <property type="entry name" value="Apoptosis, Tumor Necrosis Factor Receptor Associated Protein 2, Chain A"/>
    <property type="match status" value="1"/>
</dbReference>
<dbReference type="SUPFAM" id="SSF49599">
    <property type="entry name" value="TRAF domain-like"/>
    <property type="match status" value="1"/>
</dbReference>
<comment type="caution">
    <text evidence="2">The sequence shown here is derived from an EMBL/GenBank/DDBJ whole genome shotgun (WGS) entry which is preliminary data.</text>
</comment>
<protein>
    <recommendedName>
        <fullName evidence="1">MATH domain-containing protein</fullName>
    </recommendedName>
</protein>
<dbReference type="Proteomes" id="UP000636709">
    <property type="component" value="Unassembled WGS sequence"/>
</dbReference>
<dbReference type="PANTHER" id="PTHR26379:SF282">
    <property type="entry name" value="OS04G0433000 PROTEIN"/>
    <property type="match status" value="1"/>
</dbReference>
<name>A0A835ANC6_9POAL</name>
<dbReference type="CDD" id="cd00121">
    <property type="entry name" value="MATH"/>
    <property type="match status" value="1"/>
</dbReference>
<evidence type="ECO:0000313" key="2">
    <source>
        <dbReference type="EMBL" id="KAF8670019.1"/>
    </source>
</evidence>
<feature type="domain" description="MATH" evidence="1">
    <location>
        <begin position="26"/>
        <end position="186"/>
    </location>
</feature>
<dbReference type="AlphaFoldDB" id="A0A835ANC6"/>
<dbReference type="GO" id="GO:0016567">
    <property type="term" value="P:protein ubiquitination"/>
    <property type="evidence" value="ECO:0007669"/>
    <property type="project" value="InterPro"/>
</dbReference>
<proteinExistence type="predicted"/>
<gene>
    <name evidence="2" type="ORF">HU200_051207</name>
</gene>
<dbReference type="OrthoDB" id="640851at2759"/>
<accession>A0A835ANC6</accession>
<dbReference type="InterPro" id="IPR045005">
    <property type="entry name" value="BPM1-6"/>
</dbReference>